<dbReference type="HOGENOM" id="CLU_2258106_0_0_9"/>
<dbReference type="AlphaFoldDB" id="A0A068LV44"/>
<proteinExistence type="predicted"/>
<protein>
    <submittedName>
        <fullName evidence="1">Uncharacterized protein</fullName>
    </submittedName>
</protein>
<dbReference type="RefSeq" id="WP_050943014.1">
    <property type="nucleotide sequence ID" value="NZ_ADWW01000002.1"/>
</dbReference>
<evidence type="ECO:0000313" key="2">
    <source>
        <dbReference type="Proteomes" id="UP000027602"/>
    </source>
</evidence>
<organism evidence="1 2">
    <name type="scientific">Bacillus methanolicus (strain MGA3 / ATCC 53907)</name>
    <dbReference type="NCBI Taxonomy" id="796606"/>
    <lineage>
        <taxon>Bacteria</taxon>
        <taxon>Bacillati</taxon>
        <taxon>Bacillota</taxon>
        <taxon>Bacilli</taxon>
        <taxon>Bacillales</taxon>
        <taxon>Bacillaceae</taxon>
        <taxon>Bacillus</taxon>
    </lineage>
</organism>
<accession>A0A068LV44</accession>
<dbReference type="EMBL" id="CP007739">
    <property type="protein sequence ID" value="AIE59392.1"/>
    <property type="molecule type" value="Genomic_DNA"/>
</dbReference>
<dbReference type="KEGG" id="bmet:BMMGA3_04800"/>
<sequence length="103" mass="12361">MEIKKLIQEGEELKNNLNKSNYEKIMDWIRNSQSYVETKYKAVEFTKTFRSAAENFINMIQSQGTYNEDYFNQLIISLKECKDYEAFLYGRTDEIENINDYII</sequence>
<dbReference type="Proteomes" id="UP000027602">
    <property type="component" value="Chromosome"/>
</dbReference>
<gene>
    <name evidence="1" type="ORF">BMMGA3_04800</name>
</gene>
<dbReference type="OrthoDB" id="9888671at2"/>
<reference evidence="1 2" key="1">
    <citation type="journal article" date="2015" name="BMC Genomics">
        <title>Transcriptome analysis of thermophilic methylotrophic Bacillus methanolicus MGA3 using RNA-sequencing provides detailed insights into its previously uncharted transcriptional landscape.</title>
        <authorList>
            <person name="Irla M."/>
            <person name="Neshat A."/>
            <person name="Brautaset T."/>
            <person name="Ruckert C."/>
            <person name="Kalinowski J."/>
            <person name="Wendisch V.F."/>
        </authorList>
    </citation>
    <scope>NUCLEOTIDE SEQUENCE [LARGE SCALE GENOMIC DNA]</scope>
    <source>
        <strain evidence="2">MGA3 / ATCC 53907</strain>
    </source>
</reference>
<name>A0A068LV44_BACMM</name>
<evidence type="ECO:0000313" key="1">
    <source>
        <dbReference type="EMBL" id="AIE59392.1"/>
    </source>
</evidence>
<keyword evidence="2" id="KW-1185">Reference proteome</keyword>